<gene>
    <name evidence="1" type="ORF">T265_03756</name>
</gene>
<keyword evidence="2" id="KW-1185">Reference proteome</keyword>
<accession>A0A075A2B6</accession>
<dbReference type="Proteomes" id="UP000054324">
    <property type="component" value="Unassembled WGS sequence"/>
</dbReference>
<dbReference type="GeneID" id="20317943"/>
<proteinExistence type="predicted"/>
<dbReference type="RefSeq" id="XP_009166573.1">
    <property type="nucleotide sequence ID" value="XM_009168309.1"/>
</dbReference>
<dbReference type="EMBL" id="KL596674">
    <property type="protein sequence ID" value="KER29645.1"/>
    <property type="molecule type" value="Genomic_DNA"/>
</dbReference>
<dbReference type="AlphaFoldDB" id="A0A075A2B6"/>
<protein>
    <submittedName>
        <fullName evidence="1">Uncharacterized protein</fullName>
    </submittedName>
</protein>
<dbReference type="KEGG" id="ovi:T265_03756"/>
<dbReference type="SUPFAM" id="SSF103196">
    <property type="entry name" value="Roadblock/LC7 domain"/>
    <property type="match status" value="1"/>
</dbReference>
<organism evidence="1 2">
    <name type="scientific">Opisthorchis viverrini</name>
    <name type="common">Southeast Asian liver fluke</name>
    <dbReference type="NCBI Taxonomy" id="6198"/>
    <lineage>
        <taxon>Eukaryota</taxon>
        <taxon>Metazoa</taxon>
        <taxon>Spiralia</taxon>
        <taxon>Lophotrochozoa</taxon>
        <taxon>Platyhelminthes</taxon>
        <taxon>Trematoda</taxon>
        <taxon>Digenea</taxon>
        <taxon>Opisthorchiida</taxon>
        <taxon>Opisthorchiata</taxon>
        <taxon>Opisthorchiidae</taxon>
        <taxon>Opisthorchis</taxon>
    </lineage>
</organism>
<evidence type="ECO:0000313" key="2">
    <source>
        <dbReference type="Proteomes" id="UP000054324"/>
    </source>
</evidence>
<name>A0A075A2B6_OPIVI</name>
<reference evidence="1 2" key="1">
    <citation type="submission" date="2013-11" db="EMBL/GenBank/DDBJ databases">
        <title>Opisthorchis viverrini - life in the bile duct.</title>
        <authorList>
            <person name="Young N.D."/>
            <person name="Nagarajan N."/>
            <person name="Lin S.J."/>
            <person name="Korhonen P.K."/>
            <person name="Jex A.R."/>
            <person name="Hall R.S."/>
            <person name="Safavi-Hemami H."/>
            <person name="Kaewkong W."/>
            <person name="Bertrand D."/>
            <person name="Gao S."/>
            <person name="Seet Q."/>
            <person name="Wongkham S."/>
            <person name="Teh B.T."/>
            <person name="Wongkham C."/>
            <person name="Intapan P.M."/>
            <person name="Maleewong W."/>
            <person name="Yang X."/>
            <person name="Hu M."/>
            <person name="Wang Z."/>
            <person name="Hofmann A."/>
            <person name="Sternberg P.W."/>
            <person name="Tan P."/>
            <person name="Wang J."/>
            <person name="Gasser R.B."/>
        </authorList>
    </citation>
    <scope>NUCLEOTIDE SEQUENCE [LARGE SCALE GENOMIC DNA]</scope>
</reference>
<sequence>MPYKRLFRKFVLAGNSSWSAHNWSSLCPLSVRQTSTPIRPPKLGSNPAKCVQLLSRVQLPRDIFRESLILGHRTQEGKNLKELSHLNFHLMTNTTSETPGTMLATLSRLQGWLGTLVLSSDGSILQSAGELVNSKDIAQRFAVIANRIGRLINLEDHRQTPEFKRVTVHFRHCLYVMTCVGDTIYVVKRTTDDVQDASQLTAGFIECFLHQRWLKWLEHEFTDRKVRSSNPTYASRLPLYSLRQPGSISALVLPSGGIAARYLRGVTAERLLHHRLNVAPFV</sequence>
<evidence type="ECO:0000313" key="1">
    <source>
        <dbReference type="EMBL" id="KER29645.1"/>
    </source>
</evidence>
<dbReference type="CTD" id="20317943"/>
<dbReference type="STRING" id="6198.A0A075A2B6"/>
<dbReference type="OrthoDB" id="275011at2759"/>